<dbReference type="GO" id="GO:0016020">
    <property type="term" value="C:membrane"/>
    <property type="evidence" value="ECO:0007669"/>
    <property type="project" value="UniProtKB-SubCell"/>
</dbReference>
<evidence type="ECO:0000256" key="4">
    <source>
        <dbReference type="ARBA" id="ARBA00022989"/>
    </source>
</evidence>
<sequence>MGLPDVPTLNVIQLGFGFLTNFFAFNSQGFIEEAVIDSASNNGKIDKHAGYLSLAIIYAVFTLGNFVAAPIVDILSPKWAMFFGALCYAIFQVGFLFLNETYLYISSAVLGFGAAIIWTGQGSYLSQNCTKETASRNSAMLWGMSESSLLAGGLFLFIVFTTTGSADHIPTETINILYSVFFILSLLAALIFALLRQPAYPEIKDKTSYVKLMASTFELMFTKRMFILAFVFAYTGIEQSFWTGIYPTCISFTKKLGTNTNALLALNSICTGFGQTAAGFCFGLMGDRMRKIGRDSIVLLGTIVHLIVFVLCYINFPADASLKKTNDSALIEPNVAIVLITGALLGFGDACWNTQLYSYLVDSYPDKSAQAFALFKFYQSALSCAAFFYSPILQLQWHLLILVITSIIAAIGFFIVERISKNAIYDSQEIHKIQYTMTEIENSSSSVKQADPEMLY</sequence>
<evidence type="ECO:0000256" key="9">
    <source>
        <dbReference type="SAM" id="Phobius"/>
    </source>
</evidence>
<feature type="transmembrane region" description="Helical" evidence="9">
    <location>
        <begin position="79"/>
        <end position="97"/>
    </location>
</feature>
<feature type="transmembrane region" description="Helical" evidence="9">
    <location>
        <begin position="216"/>
        <end position="237"/>
    </location>
</feature>
<accession>A0A9P1IY87</accession>
<evidence type="ECO:0000313" key="10">
    <source>
        <dbReference type="EMBL" id="CAI5454521.1"/>
    </source>
</evidence>
<feature type="transmembrane region" description="Helical" evidence="9">
    <location>
        <begin position="103"/>
        <end position="120"/>
    </location>
</feature>
<evidence type="ECO:0000313" key="11">
    <source>
        <dbReference type="Proteomes" id="UP001152747"/>
    </source>
</evidence>
<organism evidence="10 11">
    <name type="scientific">Caenorhabditis angaria</name>
    <dbReference type="NCBI Taxonomy" id="860376"/>
    <lineage>
        <taxon>Eukaryota</taxon>
        <taxon>Metazoa</taxon>
        <taxon>Ecdysozoa</taxon>
        <taxon>Nematoda</taxon>
        <taxon>Chromadorea</taxon>
        <taxon>Rhabditida</taxon>
        <taxon>Rhabditina</taxon>
        <taxon>Rhabditomorpha</taxon>
        <taxon>Rhabditoidea</taxon>
        <taxon>Rhabditidae</taxon>
        <taxon>Peloderinae</taxon>
        <taxon>Caenorhabditis</taxon>
    </lineage>
</organism>
<evidence type="ECO:0000256" key="1">
    <source>
        <dbReference type="ARBA" id="ARBA00004141"/>
    </source>
</evidence>
<evidence type="ECO:0000256" key="2">
    <source>
        <dbReference type="ARBA" id="ARBA00009172"/>
    </source>
</evidence>
<evidence type="ECO:0000256" key="6">
    <source>
        <dbReference type="ARBA" id="ARBA00023180"/>
    </source>
</evidence>
<feature type="transmembrane region" description="Helical" evidence="9">
    <location>
        <begin position="262"/>
        <end position="285"/>
    </location>
</feature>
<comment type="similarity">
    <text evidence="2">Belongs to the unc-93 family.</text>
</comment>
<evidence type="ECO:0000256" key="5">
    <source>
        <dbReference type="ARBA" id="ARBA00023136"/>
    </source>
</evidence>
<comment type="caution">
    <text evidence="10">The sequence shown here is derived from an EMBL/GenBank/DDBJ whole genome shotgun (WGS) entry which is preliminary data.</text>
</comment>
<feature type="transmembrane region" description="Helical" evidence="9">
    <location>
        <begin position="141"/>
        <end position="164"/>
    </location>
</feature>
<dbReference type="PANTHER" id="PTHR23294:SF0">
    <property type="entry name" value="UNC93-LIKE PROTEIN MFSD11"/>
    <property type="match status" value="1"/>
</dbReference>
<dbReference type="EMBL" id="CANHGI010000006">
    <property type="protein sequence ID" value="CAI5454521.1"/>
    <property type="molecule type" value="Genomic_DNA"/>
</dbReference>
<dbReference type="OrthoDB" id="196103at2759"/>
<evidence type="ECO:0000256" key="3">
    <source>
        <dbReference type="ARBA" id="ARBA00022692"/>
    </source>
</evidence>
<reference evidence="10" key="1">
    <citation type="submission" date="2022-11" db="EMBL/GenBank/DDBJ databases">
        <authorList>
            <person name="Kikuchi T."/>
        </authorList>
    </citation>
    <scope>NUCLEOTIDE SEQUENCE</scope>
    <source>
        <strain evidence="10">PS1010</strain>
    </source>
</reference>
<dbReference type="InterPro" id="IPR036259">
    <property type="entry name" value="MFS_trans_sf"/>
</dbReference>
<protein>
    <recommendedName>
        <fullName evidence="7">UNC93-like protein MFSD11</fullName>
    </recommendedName>
    <alternativeName>
        <fullName evidence="8">Major facilitator superfamily domain-containing protein 11</fullName>
    </alternativeName>
</protein>
<feature type="transmembrane region" description="Helical" evidence="9">
    <location>
        <begin position="176"/>
        <end position="195"/>
    </location>
</feature>
<feature type="transmembrane region" description="Helical" evidence="9">
    <location>
        <begin position="297"/>
        <end position="316"/>
    </location>
</feature>
<feature type="transmembrane region" description="Helical" evidence="9">
    <location>
        <begin position="336"/>
        <end position="359"/>
    </location>
</feature>
<dbReference type="AlphaFoldDB" id="A0A9P1IY87"/>
<dbReference type="InterPro" id="IPR010291">
    <property type="entry name" value="Ion_channel_UNC-93"/>
</dbReference>
<dbReference type="Pfam" id="PF05978">
    <property type="entry name" value="UNC-93"/>
    <property type="match status" value="1"/>
</dbReference>
<dbReference type="InterPro" id="IPR051617">
    <property type="entry name" value="UNC-93-like_regulator"/>
</dbReference>
<feature type="transmembrane region" description="Helical" evidence="9">
    <location>
        <begin position="371"/>
        <end position="389"/>
    </location>
</feature>
<keyword evidence="3 9" id="KW-0812">Transmembrane</keyword>
<dbReference type="SUPFAM" id="SSF103473">
    <property type="entry name" value="MFS general substrate transporter"/>
    <property type="match status" value="1"/>
</dbReference>
<dbReference type="PANTHER" id="PTHR23294">
    <property type="entry name" value="ET TRANSLATION PRODUCT-RELATED"/>
    <property type="match status" value="1"/>
</dbReference>
<keyword evidence="4 9" id="KW-1133">Transmembrane helix</keyword>
<comment type="subcellular location">
    <subcellularLocation>
        <location evidence="1">Membrane</location>
        <topology evidence="1">Multi-pass membrane protein</topology>
    </subcellularLocation>
</comment>
<feature type="transmembrane region" description="Helical" evidence="9">
    <location>
        <begin position="395"/>
        <end position="416"/>
    </location>
</feature>
<gene>
    <name evidence="10" type="ORF">CAMP_LOCUS17158</name>
</gene>
<dbReference type="Proteomes" id="UP001152747">
    <property type="component" value="Unassembled WGS sequence"/>
</dbReference>
<dbReference type="Gene3D" id="1.20.1250.20">
    <property type="entry name" value="MFS general substrate transporter like domains"/>
    <property type="match status" value="2"/>
</dbReference>
<evidence type="ECO:0000256" key="7">
    <source>
        <dbReference type="ARBA" id="ARBA00040302"/>
    </source>
</evidence>
<keyword evidence="11" id="KW-1185">Reference proteome</keyword>
<evidence type="ECO:0000256" key="8">
    <source>
        <dbReference type="ARBA" id="ARBA00041910"/>
    </source>
</evidence>
<keyword evidence="5 9" id="KW-0472">Membrane</keyword>
<keyword evidence="6" id="KW-0325">Glycoprotein</keyword>
<name>A0A9P1IY87_9PELO</name>
<proteinExistence type="inferred from homology"/>
<feature type="transmembrane region" description="Helical" evidence="9">
    <location>
        <begin position="51"/>
        <end position="72"/>
    </location>
</feature>